<dbReference type="GO" id="GO:0051920">
    <property type="term" value="F:peroxiredoxin activity"/>
    <property type="evidence" value="ECO:0007669"/>
    <property type="project" value="InterPro"/>
</dbReference>
<name>A0A9P8S6K8_9HYPO</name>
<evidence type="ECO:0000313" key="3">
    <source>
        <dbReference type="Proteomes" id="UP000764110"/>
    </source>
</evidence>
<organism evidence="2 3">
    <name type="scientific">Metarhizium humberi</name>
    <dbReference type="NCBI Taxonomy" id="2596975"/>
    <lineage>
        <taxon>Eukaryota</taxon>
        <taxon>Fungi</taxon>
        <taxon>Dikarya</taxon>
        <taxon>Ascomycota</taxon>
        <taxon>Pezizomycotina</taxon>
        <taxon>Sordariomycetes</taxon>
        <taxon>Hypocreomycetidae</taxon>
        <taxon>Hypocreales</taxon>
        <taxon>Clavicipitaceae</taxon>
        <taxon>Metarhizium</taxon>
    </lineage>
</organism>
<dbReference type="Proteomes" id="UP000764110">
    <property type="component" value="Unassembled WGS sequence"/>
</dbReference>
<evidence type="ECO:0000313" key="2">
    <source>
        <dbReference type="EMBL" id="KAH0596731.1"/>
    </source>
</evidence>
<dbReference type="InterPro" id="IPR029032">
    <property type="entry name" value="AhpD-like"/>
</dbReference>
<feature type="domain" description="Carboxymuconolactone decarboxylase-like" evidence="1">
    <location>
        <begin position="95"/>
        <end position="137"/>
    </location>
</feature>
<accession>A0A9P8S6K8</accession>
<keyword evidence="3" id="KW-1185">Reference proteome</keyword>
<dbReference type="PANTHER" id="PTHR33570:SF2">
    <property type="entry name" value="CARBOXYMUCONOLACTONE DECARBOXYLASE-LIKE DOMAIN-CONTAINING PROTEIN"/>
    <property type="match status" value="1"/>
</dbReference>
<dbReference type="PANTHER" id="PTHR33570">
    <property type="entry name" value="4-CARBOXYMUCONOLACTONE DECARBOXYLASE FAMILY PROTEIN"/>
    <property type="match status" value="1"/>
</dbReference>
<comment type="caution">
    <text evidence="2">The sequence shown here is derived from an EMBL/GenBank/DDBJ whole genome shotgun (WGS) entry which is preliminary data.</text>
</comment>
<protein>
    <recommendedName>
        <fullName evidence="1">Carboxymuconolactone decarboxylase-like domain-containing protein</fullName>
    </recommendedName>
</protein>
<gene>
    <name evidence="2" type="ORF">MHUMG1_05851</name>
</gene>
<sequence length="154" mass="17078">MSSDATNDELHRRLFDEGIKVRKAVLGSEYVENALSSATPFTRPGQELITEWAWGTVWQRPGLDRKQRSLLTTSRFADGHAAALGLIIGQKAWLELGLHTRGAINNGVTELEIREAVLHAAVYCGTPSCIEAMIVTQKTINDMVDKGEYKRPEN</sequence>
<evidence type="ECO:0000259" key="1">
    <source>
        <dbReference type="Pfam" id="PF02627"/>
    </source>
</evidence>
<reference evidence="2 3" key="1">
    <citation type="submission" date="2020-07" db="EMBL/GenBank/DDBJ databases">
        <title>Metarhizium humberi genome.</title>
        <authorList>
            <person name="Lysoe E."/>
        </authorList>
    </citation>
    <scope>NUCLEOTIDE SEQUENCE [LARGE SCALE GENOMIC DNA]</scope>
    <source>
        <strain evidence="2 3">ESALQ1638</strain>
    </source>
</reference>
<dbReference type="Gene3D" id="1.20.1290.10">
    <property type="entry name" value="AhpD-like"/>
    <property type="match status" value="1"/>
</dbReference>
<dbReference type="Pfam" id="PF02627">
    <property type="entry name" value="CMD"/>
    <property type="match status" value="1"/>
</dbReference>
<dbReference type="InterPro" id="IPR003779">
    <property type="entry name" value="CMD-like"/>
</dbReference>
<dbReference type="EMBL" id="JACEFI010000009">
    <property type="protein sequence ID" value="KAH0596731.1"/>
    <property type="molecule type" value="Genomic_DNA"/>
</dbReference>
<dbReference type="AlphaFoldDB" id="A0A9P8S6K8"/>
<dbReference type="InterPro" id="IPR052512">
    <property type="entry name" value="4CMD/NDH-1_regulator"/>
</dbReference>
<dbReference type="SUPFAM" id="SSF69118">
    <property type="entry name" value="AhpD-like"/>
    <property type="match status" value="1"/>
</dbReference>
<proteinExistence type="predicted"/>